<dbReference type="PROSITE" id="PS00028">
    <property type="entry name" value="ZINC_FINGER_C2H2_1"/>
    <property type="match status" value="1"/>
</dbReference>
<keyword evidence="3" id="KW-0863">Zinc-finger</keyword>
<dbReference type="InterPro" id="IPR013087">
    <property type="entry name" value="Znf_C2H2_type"/>
</dbReference>
<organism evidence="7 8">
    <name type="scientific">Caulochytrium protostelioides</name>
    <dbReference type="NCBI Taxonomy" id="1555241"/>
    <lineage>
        <taxon>Eukaryota</taxon>
        <taxon>Fungi</taxon>
        <taxon>Fungi incertae sedis</taxon>
        <taxon>Chytridiomycota</taxon>
        <taxon>Chytridiomycota incertae sedis</taxon>
        <taxon>Chytridiomycetes</taxon>
        <taxon>Caulochytriales</taxon>
        <taxon>Caulochytriaceae</taxon>
        <taxon>Caulochytrium</taxon>
    </lineage>
</organism>
<dbReference type="Proteomes" id="UP000268535">
    <property type="component" value="Unassembled WGS sequence"/>
</dbReference>
<feature type="region of interest" description="Disordered" evidence="5">
    <location>
        <begin position="254"/>
        <end position="291"/>
    </location>
</feature>
<feature type="compositionally biased region" description="Low complexity" evidence="5">
    <location>
        <begin position="538"/>
        <end position="547"/>
    </location>
</feature>
<accession>A0A4P9X1P9</accession>
<reference evidence="8" key="1">
    <citation type="journal article" date="2018" name="Nat. Microbiol.">
        <title>Leveraging single-cell genomics to expand the fungal tree of life.</title>
        <authorList>
            <person name="Ahrendt S.R."/>
            <person name="Quandt C.A."/>
            <person name="Ciobanu D."/>
            <person name="Clum A."/>
            <person name="Salamov A."/>
            <person name="Andreopoulos B."/>
            <person name="Cheng J.F."/>
            <person name="Woyke T."/>
            <person name="Pelin A."/>
            <person name="Henrissat B."/>
            <person name="Reynolds N.K."/>
            <person name="Benny G.L."/>
            <person name="Smith M.E."/>
            <person name="James T.Y."/>
            <person name="Grigoriev I.V."/>
        </authorList>
    </citation>
    <scope>NUCLEOTIDE SEQUENCE [LARGE SCALE GENOMIC DNA]</scope>
    <source>
        <strain evidence="8">ATCC 52028</strain>
    </source>
</reference>
<sequence>MLQPEMMSLVNDPQSNIDISEHIRFLGNLDGKSDSMSLLSSKRFHFFDHELSSKNLASSVNSPHANIRTLGSHVSLTEPNFAAAAAAYPTPLALPWASDTTGILSFQLCQNDTSIGASSLRSDVAKQMPMHHDISTSAMNPKTSFNHQLGVITGGTHDSYGPVYPTANSSMIHAYHLSHGFYDVDGFSLHPADFDTSFSMAMGVPMSHAPVDAFQITLPSAVSADTSINNEPGALAVSMLELPDQSDWLNLLSPTSQAPSIPGKALKRGDASKRTKSKRAQRLSSSTVTKKTFVASHKPGETLGVLDTLEGTQRYAEMTALLPEGDCLQGGGAELGYKFADRSGRRGDVASGSSDSALRDSSGHFSKFDECGNVVAMQLHGQNFTDGIKIHQPALLETSGQNNDCSSHDSSNRQYCNSYHTTTSNRDANGISDMTSLLENSNEPLSEIFQSQSLTVQHDVSQPFSQPGELEFDTSTMQQCQMTTPVGDCMKTENDFLTHHKAAFGPVTPLSQARPADLVCVQTPGPIRNPSSHSTKKAAGGARGASRQGRRRKEERFGPPCEDTMMVVVPPLPASLTSIAVEAAAEAAAVVAAGGPIPSQGMHQALPRSMVNTGPKKPVRKRVRRCRTYTCPIEGCERVYKSGAGYRYHLQNWHPDLHNMRPFTSRSKPLQDVVYQCQACAKMYTSNAGLRYHLTHTPCGVVVTRGIFGLTTDLSGSKPHSLSGNHNHSEVESVFTRRDDNGLGDAATDANEEQPNLTALNSSCSSYAVSPCSLISSDSSTAIDVVTTTPSRLRNRQDVDTDRRESRFDDPESCGIMTPSTLMRSNSNFLSVIHGR</sequence>
<dbReference type="Gene3D" id="3.30.160.60">
    <property type="entry name" value="Classic Zinc Finger"/>
    <property type="match status" value="1"/>
</dbReference>
<name>A0A4P9X1P9_9FUNG</name>
<gene>
    <name evidence="7" type="ORF">CAUPRSCDRAFT_10272</name>
</gene>
<dbReference type="GO" id="GO:0008270">
    <property type="term" value="F:zinc ion binding"/>
    <property type="evidence" value="ECO:0007669"/>
    <property type="project" value="UniProtKB-KW"/>
</dbReference>
<dbReference type="SMART" id="SM00355">
    <property type="entry name" value="ZnF_C2H2"/>
    <property type="match status" value="2"/>
</dbReference>
<dbReference type="PANTHER" id="PTHR23057:SF0">
    <property type="entry name" value="JUXTAPOSED WITH ANOTHER ZINC FINGER PROTEIN 1"/>
    <property type="match status" value="1"/>
</dbReference>
<feature type="compositionally biased region" description="Basic and acidic residues" evidence="5">
    <location>
        <begin position="795"/>
        <end position="810"/>
    </location>
</feature>
<evidence type="ECO:0000256" key="3">
    <source>
        <dbReference type="ARBA" id="ARBA00022771"/>
    </source>
</evidence>
<evidence type="ECO:0000256" key="1">
    <source>
        <dbReference type="ARBA" id="ARBA00022723"/>
    </source>
</evidence>
<dbReference type="PANTHER" id="PTHR23057">
    <property type="entry name" value="JUXTAPOSED WITH ANOTHER ZINC FINGER PROTEIN 1"/>
    <property type="match status" value="1"/>
</dbReference>
<dbReference type="EMBL" id="ML009115">
    <property type="protein sequence ID" value="RKO98120.1"/>
    <property type="molecule type" value="Genomic_DNA"/>
</dbReference>
<feature type="region of interest" description="Disordered" evidence="5">
    <location>
        <begin position="526"/>
        <end position="562"/>
    </location>
</feature>
<dbReference type="GO" id="GO:0005634">
    <property type="term" value="C:nucleus"/>
    <property type="evidence" value="ECO:0007669"/>
    <property type="project" value="TreeGrafter"/>
</dbReference>
<evidence type="ECO:0000256" key="4">
    <source>
        <dbReference type="ARBA" id="ARBA00022833"/>
    </source>
</evidence>
<keyword evidence="2" id="KW-0677">Repeat</keyword>
<dbReference type="AlphaFoldDB" id="A0A4P9X1P9"/>
<feature type="region of interest" description="Disordered" evidence="5">
    <location>
        <begin position="793"/>
        <end position="812"/>
    </location>
</feature>
<feature type="domain" description="C2H2-type" evidence="6">
    <location>
        <begin position="631"/>
        <end position="654"/>
    </location>
</feature>
<keyword evidence="1" id="KW-0479">Metal-binding</keyword>
<evidence type="ECO:0000256" key="2">
    <source>
        <dbReference type="ARBA" id="ARBA00022737"/>
    </source>
</evidence>
<proteinExistence type="predicted"/>
<evidence type="ECO:0000256" key="5">
    <source>
        <dbReference type="SAM" id="MobiDB-lite"/>
    </source>
</evidence>
<evidence type="ECO:0000313" key="7">
    <source>
        <dbReference type="EMBL" id="RKO98120.1"/>
    </source>
</evidence>
<dbReference type="InterPro" id="IPR051580">
    <property type="entry name" value="ZnF-Chromatin_assoc"/>
</dbReference>
<keyword evidence="4" id="KW-0862">Zinc</keyword>
<evidence type="ECO:0000313" key="8">
    <source>
        <dbReference type="Proteomes" id="UP000268535"/>
    </source>
</evidence>
<evidence type="ECO:0000259" key="6">
    <source>
        <dbReference type="PROSITE" id="PS00028"/>
    </source>
</evidence>
<protein>
    <recommendedName>
        <fullName evidence="6">C2H2-type domain-containing protein</fullName>
    </recommendedName>
</protein>